<accession>A0A0M3IJW3</accession>
<evidence type="ECO:0000256" key="1">
    <source>
        <dbReference type="SAM" id="SignalP"/>
    </source>
</evidence>
<dbReference type="AlphaFoldDB" id="A0A0M3IJW3"/>
<dbReference type="Proteomes" id="UP000036681">
    <property type="component" value="Unplaced"/>
</dbReference>
<protein>
    <submittedName>
        <fullName evidence="3">Neur_chan_LBD domain-containing protein</fullName>
    </submittedName>
</protein>
<organism evidence="2 3">
    <name type="scientific">Ascaris lumbricoides</name>
    <name type="common">Giant roundworm</name>
    <dbReference type="NCBI Taxonomy" id="6252"/>
    <lineage>
        <taxon>Eukaryota</taxon>
        <taxon>Metazoa</taxon>
        <taxon>Ecdysozoa</taxon>
        <taxon>Nematoda</taxon>
        <taxon>Chromadorea</taxon>
        <taxon>Rhabditida</taxon>
        <taxon>Spirurina</taxon>
        <taxon>Ascaridomorpha</taxon>
        <taxon>Ascaridoidea</taxon>
        <taxon>Ascarididae</taxon>
        <taxon>Ascaris</taxon>
    </lineage>
</organism>
<proteinExistence type="predicted"/>
<evidence type="ECO:0000313" key="3">
    <source>
        <dbReference type="WBParaSite" id="ALUE_0001898701-mRNA-1"/>
    </source>
</evidence>
<keyword evidence="1" id="KW-0732">Signal</keyword>
<feature type="chain" id="PRO_5005657024" evidence="1">
    <location>
        <begin position="24"/>
        <end position="89"/>
    </location>
</feature>
<sequence length="89" mass="10044">MKPTDKCLLFIVCLIAIIGAGNATPTDEINLSYLSSSLNGLHPLATWDMKNERRPIGKKFDRNCFFSPVQCMLSLNSNPADDMIWVRRK</sequence>
<name>A0A0M3IJW3_ASCLU</name>
<reference evidence="3" key="1">
    <citation type="submission" date="2017-02" db="UniProtKB">
        <authorList>
            <consortium name="WormBaseParasite"/>
        </authorList>
    </citation>
    <scope>IDENTIFICATION</scope>
</reference>
<evidence type="ECO:0000313" key="2">
    <source>
        <dbReference type="Proteomes" id="UP000036681"/>
    </source>
</evidence>
<dbReference type="WBParaSite" id="ALUE_0001898701-mRNA-1">
    <property type="protein sequence ID" value="ALUE_0001898701-mRNA-1"/>
    <property type="gene ID" value="ALUE_0001898701"/>
</dbReference>
<keyword evidence="2" id="KW-1185">Reference proteome</keyword>
<feature type="signal peptide" evidence="1">
    <location>
        <begin position="1"/>
        <end position="23"/>
    </location>
</feature>